<feature type="region of interest" description="Disordered" evidence="2">
    <location>
        <begin position="254"/>
        <end position="296"/>
    </location>
</feature>
<evidence type="ECO:0000256" key="3">
    <source>
        <dbReference type="SAM" id="Phobius"/>
    </source>
</evidence>
<dbReference type="Proteomes" id="UP001437256">
    <property type="component" value="Unassembled WGS sequence"/>
</dbReference>
<feature type="region of interest" description="Disordered" evidence="2">
    <location>
        <begin position="189"/>
        <end position="218"/>
    </location>
</feature>
<keyword evidence="3" id="KW-0472">Membrane</keyword>
<evidence type="ECO:0000256" key="2">
    <source>
        <dbReference type="SAM" id="MobiDB-lite"/>
    </source>
</evidence>
<feature type="region of interest" description="Disordered" evidence="2">
    <location>
        <begin position="333"/>
        <end position="355"/>
    </location>
</feature>
<dbReference type="CDD" id="cd14724">
    <property type="entry name" value="ZIP_Gal4-like_1"/>
    <property type="match status" value="1"/>
</dbReference>
<feature type="signal peptide" evidence="4">
    <location>
        <begin position="1"/>
        <end position="21"/>
    </location>
</feature>
<evidence type="ECO:0000313" key="5">
    <source>
        <dbReference type="EMBL" id="KAL0062693.1"/>
    </source>
</evidence>
<feature type="compositionally biased region" description="Polar residues" evidence="2">
    <location>
        <begin position="346"/>
        <end position="355"/>
    </location>
</feature>
<reference evidence="5 6" key="1">
    <citation type="submission" date="2024-05" db="EMBL/GenBank/DDBJ databases">
        <title>A draft genome resource for the thread blight pathogen Marasmius tenuissimus strain MS-2.</title>
        <authorList>
            <person name="Yulfo-Soto G.E."/>
            <person name="Baruah I.K."/>
            <person name="Amoako-Attah I."/>
            <person name="Bukari Y."/>
            <person name="Meinhardt L.W."/>
            <person name="Bailey B.A."/>
            <person name="Cohen S.P."/>
        </authorList>
    </citation>
    <scope>NUCLEOTIDE SEQUENCE [LARGE SCALE GENOMIC DNA]</scope>
    <source>
        <strain evidence="5 6">MS-2</strain>
    </source>
</reference>
<feature type="compositionally biased region" description="Polar residues" evidence="2">
    <location>
        <begin position="195"/>
        <end position="218"/>
    </location>
</feature>
<feature type="transmembrane region" description="Helical" evidence="3">
    <location>
        <begin position="224"/>
        <end position="246"/>
    </location>
</feature>
<feature type="chain" id="PRO_5046302533" evidence="4">
    <location>
        <begin position="22"/>
        <end position="435"/>
    </location>
</feature>
<keyword evidence="1" id="KW-0175">Coiled coil</keyword>
<dbReference type="EMBL" id="JBBXMP010000099">
    <property type="protein sequence ID" value="KAL0062693.1"/>
    <property type="molecule type" value="Genomic_DNA"/>
</dbReference>
<keyword evidence="3" id="KW-1133">Transmembrane helix</keyword>
<keyword evidence="6" id="KW-1185">Reference proteome</keyword>
<feature type="compositionally biased region" description="Polar residues" evidence="2">
    <location>
        <begin position="276"/>
        <end position="296"/>
    </location>
</feature>
<evidence type="ECO:0000256" key="1">
    <source>
        <dbReference type="SAM" id="Coils"/>
    </source>
</evidence>
<keyword evidence="3" id="KW-0812">Transmembrane</keyword>
<proteinExistence type="predicted"/>
<name>A0ABR2ZMR3_9AGAR</name>
<sequence length="435" mass="47970">MLLPRILFYALSSILLSYPLAKTVTRYIDDSYGDLITGSRPKYHPTDSTVWKNQTCGTAQGCYIVFDPQQSYNRTYTAATYGTRTNSTSIGFSFSFQGTSISVYFILANGNYLPGTTTRTECNFILNGSLEGSYAWDEPPDKKGAEYNVEVFRKEGLENWLHTLNVETGTYPYDVYVAFDYAMYTVEEPDETTSDNRNGSTAALPSRSSESNLGSPSKGASTGAIIGGVIGGLALIAGALLVLFVFRRKRRDDVAKHSDGSDKHTIPFMGRPTTPELHQTDNTPEPRSTGSISTSFPPVAFRARLPNTRTASYTFDSYHDAGDTVSELEALRSGTDDQSPAPISASGVSTKESNSLLRLSQQLDQMREEWWSLESQGKRNHGDYYAPSDSGTSRSEILQSEMSELREQIRALQAQVLRQKHELAVVNTSPPAYTP</sequence>
<protein>
    <submittedName>
        <fullName evidence="5">Uncharacterized protein</fullName>
    </submittedName>
</protein>
<accession>A0ABR2ZMR3</accession>
<keyword evidence="4" id="KW-0732">Signal</keyword>
<organism evidence="5 6">
    <name type="scientific">Marasmius tenuissimus</name>
    <dbReference type="NCBI Taxonomy" id="585030"/>
    <lineage>
        <taxon>Eukaryota</taxon>
        <taxon>Fungi</taxon>
        <taxon>Dikarya</taxon>
        <taxon>Basidiomycota</taxon>
        <taxon>Agaricomycotina</taxon>
        <taxon>Agaricomycetes</taxon>
        <taxon>Agaricomycetidae</taxon>
        <taxon>Agaricales</taxon>
        <taxon>Marasmiineae</taxon>
        <taxon>Marasmiaceae</taxon>
        <taxon>Marasmius</taxon>
    </lineage>
</organism>
<feature type="coiled-coil region" evidence="1">
    <location>
        <begin position="395"/>
        <end position="422"/>
    </location>
</feature>
<evidence type="ECO:0000256" key="4">
    <source>
        <dbReference type="SAM" id="SignalP"/>
    </source>
</evidence>
<evidence type="ECO:0000313" key="6">
    <source>
        <dbReference type="Proteomes" id="UP001437256"/>
    </source>
</evidence>
<feature type="compositionally biased region" description="Basic and acidic residues" evidence="2">
    <location>
        <begin position="254"/>
        <end position="265"/>
    </location>
</feature>
<comment type="caution">
    <text evidence="5">The sequence shown here is derived from an EMBL/GenBank/DDBJ whole genome shotgun (WGS) entry which is preliminary data.</text>
</comment>
<gene>
    <name evidence="5" type="ORF">AAF712_010457</name>
</gene>